<evidence type="ECO:0000313" key="3">
    <source>
        <dbReference type="EMBL" id="CAG7822401.1"/>
    </source>
</evidence>
<dbReference type="EMBL" id="CAJVCH010526242">
    <property type="protein sequence ID" value="CAG7822401.1"/>
    <property type="molecule type" value="Genomic_DNA"/>
</dbReference>
<proteinExistence type="predicted"/>
<reference evidence="3" key="1">
    <citation type="submission" date="2021-06" db="EMBL/GenBank/DDBJ databases">
        <authorList>
            <person name="Hodson N. C."/>
            <person name="Mongue J. A."/>
            <person name="Jaron S. K."/>
        </authorList>
    </citation>
    <scope>NUCLEOTIDE SEQUENCE</scope>
</reference>
<gene>
    <name evidence="3" type="ORF">AFUS01_LOCUS32676</name>
</gene>
<keyword evidence="4" id="KW-1185">Reference proteome</keyword>
<evidence type="ECO:0000256" key="1">
    <source>
        <dbReference type="SAM" id="MobiDB-lite"/>
    </source>
</evidence>
<organism evidence="3 4">
    <name type="scientific">Allacma fusca</name>
    <dbReference type="NCBI Taxonomy" id="39272"/>
    <lineage>
        <taxon>Eukaryota</taxon>
        <taxon>Metazoa</taxon>
        <taxon>Ecdysozoa</taxon>
        <taxon>Arthropoda</taxon>
        <taxon>Hexapoda</taxon>
        <taxon>Collembola</taxon>
        <taxon>Symphypleona</taxon>
        <taxon>Sminthuridae</taxon>
        <taxon>Allacma</taxon>
    </lineage>
</organism>
<feature type="compositionally biased region" description="Low complexity" evidence="1">
    <location>
        <begin position="145"/>
        <end position="158"/>
    </location>
</feature>
<dbReference type="Proteomes" id="UP000708208">
    <property type="component" value="Unassembled WGS sequence"/>
</dbReference>
<sequence length="197" mass="21564">MALIRSIAKENIIAAQEQYQRYYNERHSKVSYKVGDSVMLRTHLLSNASKGFTASLAPRYDGPYTIKSLITNNIVELDTPTTRQSNISNVYHVCELKPCPSDSYVDLDQRRIEIRQDEATATHPESTDPTLGSHTLPSPEPTPIQPSQSSSPESASPTGNPSLANVSASATPLVPTKSVTWASPIVRPSFRALTDPN</sequence>
<dbReference type="Pfam" id="PF24626">
    <property type="entry name" value="SH3_Tf2-1"/>
    <property type="match status" value="1"/>
</dbReference>
<feature type="non-terminal residue" evidence="3">
    <location>
        <position position="197"/>
    </location>
</feature>
<protein>
    <recommendedName>
        <fullName evidence="2">Tf2-1-like SH3-like domain-containing protein</fullName>
    </recommendedName>
</protein>
<feature type="compositionally biased region" description="Polar residues" evidence="1">
    <location>
        <begin position="159"/>
        <end position="170"/>
    </location>
</feature>
<dbReference type="AlphaFoldDB" id="A0A8J2PPI2"/>
<dbReference type="InterPro" id="IPR056924">
    <property type="entry name" value="SH3_Tf2-1"/>
</dbReference>
<feature type="domain" description="Tf2-1-like SH3-like" evidence="2">
    <location>
        <begin position="35"/>
        <end position="99"/>
    </location>
</feature>
<name>A0A8J2PPI2_9HEXA</name>
<evidence type="ECO:0000259" key="2">
    <source>
        <dbReference type="Pfam" id="PF24626"/>
    </source>
</evidence>
<accession>A0A8J2PPI2</accession>
<feature type="compositionally biased region" description="Polar residues" evidence="1">
    <location>
        <begin position="123"/>
        <end position="136"/>
    </location>
</feature>
<dbReference type="OrthoDB" id="6757706at2759"/>
<feature type="region of interest" description="Disordered" evidence="1">
    <location>
        <begin position="117"/>
        <end position="179"/>
    </location>
</feature>
<evidence type="ECO:0000313" key="4">
    <source>
        <dbReference type="Proteomes" id="UP000708208"/>
    </source>
</evidence>
<comment type="caution">
    <text evidence="3">The sequence shown here is derived from an EMBL/GenBank/DDBJ whole genome shotgun (WGS) entry which is preliminary data.</text>
</comment>